<organism evidence="2 3">
    <name type="scientific">Ceraceosorus bombacis</name>
    <dbReference type="NCBI Taxonomy" id="401625"/>
    <lineage>
        <taxon>Eukaryota</taxon>
        <taxon>Fungi</taxon>
        <taxon>Dikarya</taxon>
        <taxon>Basidiomycota</taxon>
        <taxon>Ustilaginomycotina</taxon>
        <taxon>Exobasidiomycetes</taxon>
        <taxon>Ceraceosorales</taxon>
        <taxon>Ceraceosoraceae</taxon>
        <taxon>Ceraceosorus</taxon>
    </lineage>
</organism>
<proteinExistence type="predicted"/>
<dbReference type="Proteomes" id="UP000054845">
    <property type="component" value="Unassembled WGS sequence"/>
</dbReference>
<evidence type="ECO:0000313" key="3">
    <source>
        <dbReference type="Proteomes" id="UP000054845"/>
    </source>
</evidence>
<reference evidence="2 3" key="1">
    <citation type="submission" date="2014-09" db="EMBL/GenBank/DDBJ databases">
        <authorList>
            <person name="Magalhaes I.L.F."/>
            <person name="Oliveira U."/>
            <person name="Santos F.R."/>
            <person name="Vidigal T.H.D.A."/>
            <person name="Brescovit A.D."/>
            <person name="Santos A.J."/>
        </authorList>
    </citation>
    <scope>NUCLEOTIDE SEQUENCE [LARGE SCALE GENOMIC DNA]</scope>
</reference>
<evidence type="ECO:0000256" key="1">
    <source>
        <dbReference type="SAM" id="MobiDB-lite"/>
    </source>
</evidence>
<dbReference type="AlphaFoldDB" id="A0A0P1BQ61"/>
<accession>A0A0P1BQ61</accession>
<feature type="region of interest" description="Disordered" evidence="1">
    <location>
        <begin position="1"/>
        <end position="42"/>
    </location>
</feature>
<evidence type="ECO:0000313" key="2">
    <source>
        <dbReference type="EMBL" id="CEH18726.1"/>
    </source>
</evidence>
<dbReference type="EMBL" id="CCYA01000276">
    <property type="protein sequence ID" value="CEH18726.1"/>
    <property type="molecule type" value="Genomic_DNA"/>
</dbReference>
<sequence>MQPAVEDRSGSSVVPIRRPNSHVRHPSRPKEGTGAAATHRPAVSSLLSATVTVMMPSLSHADDESQSTFELAVASIQVDTSPLA</sequence>
<protein>
    <submittedName>
        <fullName evidence="2">Uncharacterized protein</fullName>
    </submittedName>
</protein>
<keyword evidence="3" id="KW-1185">Reference proteome</keyword>
<name>A0A0P1BQ61_9BASI</name>